<name>A0ABD2HT02_9BILA</name>
<accession>A0ABD2HT02</accession>
<dbReference type="PROSITE" id="PS50067">
    <property type="entry name" value="KINESIN_MOTOR_2"/>
    <property type="match status" value="1"/>
</dbReference>
<evidence type="ECO:0000256" key="15">
    <source>
        <dbReference type="RuleBase" id="RU000394"/>
    </source>
</evidence>
<evidence type="ECO:0000256" key="13">
    <source>
        <dbReference type="ARBA" id="ARBA00061030"/>
    </source>
</evidence>
<proteinExistence type="inferred from homology"/>
<dbReference type="PRINTS" id="PR00380">
    <property type="entry name" value="KINESINHEAVY"/>
</dbReference>
<dbReference type="AlphaFoldDB" id="A0ABD2HT02"/>
<feature type="binding site" evidence="14">
    <location>
        <begin position="541"/>
        <end position="548"/>
    </location>
    <ligand>
        <name>ATP</name>
        <dbReference type="ChEBI" id="CHEBI:30616"/>
    </ligand>
</feature>
<dbReference type="GO" id="GO:0007059">
    <property type="term" value="P:chromosome segregation"/>
    <property type="evidence" value="ECO:0007669"/>
    <property type="project" value="UniProtKB-KW"/>
</dbReference>
<keyword evidence="3" id="KW-0132">Cell division</keyword>
<dbReference type="InterPro" id="IPR019821">
    <property type="entry name" value="Kinesin_motor_CS"/>
</dbReference>
<keyword evidence="9" id="KW-0175">Coiled coil</keyword>
<evidence type="ECO:0000256" key="2">
    <source>
        <dbReference type="ARBA" id="ARBA00022490"/>
    </source>
</evidence>
<gene>
    <name evidence="18" type="ORF">niasHT_038011</name>
</gene>
<evidence type="ECO:0000256" key="7">
    <source>
        <dbReference type="ARBA" id="ARBA00022829"/>
    </source>
</evidence>
<dbReference type="PROSITE" id="PS00411">
    <property type="entry name" value="KINESIN_MOTOR_1"/>
    <property type="match status" value="1"/>
</dbReference>
<keyword evidence="10 14" id="KW-0505">Motor protein</keyword>
<keyword evidence="6" id="KW-0498">Mitosis</keyword>
<comment type="caution">
    <text evidence="18">The sequence shown here is derived from an EMBL/GenBank/DDBJ whole genome shotgun (WGS) entry which is preliminary data.</text>
</comment>
<reference evidence="18 19" key="1">
    <citation type="submission" date="2024-10" db="EMBL/GenBank/DDBJ databases">
        <authorList>
            <person name="Kim D."/>
        </authorList>
    </citation>
    <scope>NUCLEOTIDE SEQUENCE [LARGE SCALE GENOMIC DNA]</scope>
    <source>
        <strain evidence="18">BH-2024</strain>
    </source>
</reference>
<keyword evidence="11" id="KW-0206">Cytoskeleton</keyword>
<feature type="region of interest" description="Disordered" evidence="16">
    <location>
        <begin position="314"/>
        <end position="338"/>
    </location>
</feature>
<evidence type="ECO:0000313" key="19">
    <source>
        <dbReference type="Proteomes" id="UP001620626"/>
    </source>
</evidence>
<evidence type="ECO:0000259" key="17">
    <source>
        <dbReference type="PROSITE" id="PS50067"/>
    </source>
</evidence>
<dbReference type="InterPro" id="IPR054473">
    <property type="entry name" value="KIF2A-like_N"/>
</dbReference>
<organism evidence="18 19">
    <name type="scientific">Heterodera trifolii</name>
    <dbReference type="NCBI Taxonomy" id="157864"/>
    <lineage>
        <taxon>Eukaryota</taxon>
        <taxon>Metazoa</taxon>
        <taxon>Ecdysozoa</taxon>
        <taxon>Nematoda</taxon>
        <taxon>Chromadorea</taxon>
        <taxon>Rhabditida</taxon>
        <taxon>Tylenchina</taxon>
        <taxon>Tylenchomorpha</taxon>
        <taxon>Tylenchoidea</taxon>
        <taxon>Heteroderidae</taxon>
        <taxon>Heteroderinae</taxon>
        <taxon>Heterodera</taxon>
    </lineage>
</organism>
<dbReference type="GO" id="GO:0005524">
    <property type="term" value="F:ATP binding"/>
    <property type="evidence" value="ECO:0007669"/>
    <property type="project" value="UniProtKB-UniRule"/>
</dbReference>
<keyword evidence="4 15" id="KW-0493">Microtubule</keyword>
<evidence type="ECO:0000256" key="5">
    <source>
        <dbReference type="ARBA" id="ARBA00022741"/>
    </source>
</evidence>
<evidence type="ECO:0000256" key="10">
    <source>
        <dbReference type="ARBA" id="ARBA00023175"/>
    </source>
</evidence>
<keyword evidence="19" id="KW-1185">Reference proteome</keyword>
<comment type="similarity">
    <text evidence="13">Belongs to the TRAFAC class myosin-kinesin ATPase superfamily. Kinesin family. KIN-13 subfamily.</text>
</comment>
<keyword evidence="2" id="KW-0963">Cytoplasm</keyword>
<comment type="subcellular location">
    <subcellularLocation>
        <location evidence="1">Cytoplasm</location>
        <location evidence="1">Cytoskeleton</location>
        <location evidence="1">Spindle pole</location>
    </subcellularLocation>
</comment>
<keyword evidence="8 14" id="KW-0067">ATP-binding</keyword>
<evidence type="ECO:0000256" key="4">
    <source>
        <dbReference type="ARBA" id="ARBA00022701"/>
    </source>
</evidence>
<dbReference type="PANTHER" id="PTHR47971:SF8">
    <property type="entry name" value="KINESIN-LIKE PROTEIN"/>
    <property type="match status" value="1"/>
</dbReference>
<evidence type="ECO:0000256" key="3">
    <source>
        <dbReference type="ARBA" id="ARBA00022618"/>
    </source>
</evidence>
<dbReference type="SUPFAM" id="SSF52540">
    <property type="entry name" value="P-loop containing nucleoside triphosphate hydrolases"/>
    <property type="match status" value="1"/>
</dbReference>
<dbReference type="InterPro" id="IPR001752">
    <property type="entry name" value="Kinesin_motor_dom"/>
</dbReference>
<keyword evidence="5 14" id="KW-0547">Nucleotide-binding</keyword>
<dbReference type="GO" id="GO:0003774">
    <property type="term" value="F:cytoskeletal motor activity"/>
    <property type="evidence" value="ECO:0007669"/>
    <property type="project" value="UniProtKB-UniRule"/>
</dbReference>
<dbReference type="GO" id="GO:0000922">
    <property type="term" value="C:spindle pole"/>
    <property type="evidence" value="ECO:0007669"/>
    <property type="project" value="UniProtKB-SubCell"/>
</dbReference>
<dbReference type="SMART" id="SM00129">
    <property type="entry name" value="KISc"/>
    <property type="match status" value="1"/>
</dbReference>
<dbReference type="InterPro" id="IPR027417">
    <property type="entry name" value="P-loop_NTPase"/>
</dbReference>
<protein>
    <recommendedName>
        <fullName evidence="15">Kinesin-like protein</fullName>
    </recommendedName>
</protein>
<dbReference type="GO" id="GO:0051301">
    <property type="term" value="P:cell division"/>
    <property type="evidence" value="ECO:0007669"/>
    <property type="project" value="UniProtKB-KW"/>
</dbReference>
<keyword evidence="12" id="KW-0131">Cell cycle</keyword>
<dbReference type="InterPro" id="IPR027640">
    <property type="entry name" value="Kinesin-like_fam"/>
</dbReference>
<dbReference type="InterPro" id="IPR036961">
    <property type="entry name" value="Kinesin_motor_dom_sf"/>
</dbReference>
<evidence type="ECO:0000256" key="12">
    <source>
        <dbReference type="ARBA" id="ARBA00023306"/>
    </source>
</evidence>
<evidence type="ECO:0000256" key="1">
    <source>
        <dbReference type="ARBA" id="ARBA00004647"/>
    </source>
</evidence>
<evidence type="ECO:0000256" key="16">
    <source>
        <dbReference type="SAM" id="MobiDB-lite"/>
    </source>
</evidence>
<evidence type="ECO:0000313" key="18">
    <source>
        <dbReference type="EMBL" id="KAL3068021.1"/>
    </source>
</evidence>
<dbReference type="Gene3D" id="3.40.850.10">
    <property type="entry name" value="Kinesin motor domain"/>
    <property type="match status" value="1"/>
</dbReference>
<evidence type="ECO:0000256" key="9">
    <source>
        <dbReference type="ARBA" id="ARBA00023054"/>
    </source>
</evidence>
<dbReference type="EMBL" id="JBICBT010001409">
    <property type="protein sequence ID" value="KAL3068021.1"/>
    <property type="molecule type" value="Genomic_DNA"/>
</dbReference>
<feature type="region of interest" description="Disordered" evidence="16">
    <location>
        <begin position="62"/>
        <end position="82"/>
    </location>
</feature>
<dbReference type="PANTHER" id="PTHR47971">
    <property type="entry name" value="KINESIN-RELATED PROTEIN 6"/>
    <property type="match status" value="1"/>
</dbReference>
<dbReference type="Pfam" id="PF00225">
    <property type="entry name" value="Kinesin"/>
    <property type="match status" value="1"/>
</dbReference>
<evidence type="ECO:0000256" key="6">
    <source>
        <dbReference type="ARBA" id="ARBA00022776"/>
    </source>
</evidence>
<dbReference type="GO" id="GO:0005828">
    <property type="term" value="C:kinetochore microtubule"/>
    <property type="evidence" value="ECO:0007669"/>
    <property type="project" value="UniProtKB-ARBA"/>
</dbReference>
<feature type="region of interest" description="Disordered" evidence="16">
    <location>
        <begin position="397"/>
        <end position="416"/>
    </location>
</feature>
<dbReference type="Proteomes" id="UP001620626">
    <property type="component" value="Unassembled WGS sequence"/>
</dbReference>
<evidence type="ECO:0000256" key="11">
    <source>
        <dbReference type="ARBA" id="ARBA00023212"/>
    </source>
</evidence>
<dbReference type="Pfam" id="PF22923">
    <property type="entry name" value="KIF2A-like_1st"/>
    <property type="match status" value="2"/>
</dbReference>
<evidence type="ECO:0000256" key="14">
    <source>
        <dbReference type="PROSITE-ProRule" id="PRU00283"/>
    </source>
</evidence>
<dbReference type="FunFam" id="3.40.850.10:FF:000012">
    <property type="entry name" value="Kinesin-like protein"/>
    <property type="match status" value="1"/>
</dbReference>
<feature type="domain" description="Kinesin motor" evidence="17">
    <location>
        <begin position="451"/>
        <end position="786"/>
    </location>
</feature>
<feature type="compositionally biased region" description="Basic and acidic residues" evidence="16">
    <location>
        <begin position="397"/>
        <end position="414"/>
    </location>
</feature>
<keyword evidence="7" id="KW-0159">Chromosome partition</keyword>
<dbReference type="CDD" id="cd01367">
    <property type="entry name" value="KISc_KIF2_like"/>
    <property type="match status" value="1"/>
</dbReference>
<evidence type="ECO:0000256" key="8">
    <source>
        <dbReference type="ARBA" id="ARBA00022840"/>
    </source>
</evidence>
<sequence>MDKLRIGTEVQILRSDGRVHAALVTAINERGVSVEWMEEGETKGKQLDIEVIVRNNPSLFPSRVHKPEKSCADPKTASNGLVSNKNRHSIAASSSMQTVVGRQIDCGPSVGYVSKSPPPPPPLQPTAPIKDIKRICAGMSVKIERSNGRVQTALVTTIFPEKNGAAVEWQEQGETKGKEVDIEMLVRNNPEVFRTSPSSIHSKNFPQLAEVMNNVPLSMDTVKSLRHSIASPIPQRREPALLRPVNHSVVQSQKSRHDRTFTPQDVQIKTEPFPPEDIQTKTAPPQLMLTNYCSTSTSAGVQPAQLTLVDRKNNEENVKEKRRTRVLSKKAPNSSKKELNKLPDVVPEVDEEVMSETPPEIIDAQPLFEVQNENEPIIVEPPAPQRSQLLENIKEMEKNREQRRDKAKRQRETQQIEPGNQNWEFLAMIRDYQSQLIYRPLSLEDEVMDNRICVCVRKRPLGKRELASREVEVITVPNRDHVIVHQPQVKVDLTKYLVNHKFRFDYVFNEAATNEMVYRFSAQPLVRTIFQRGFATCFAYGQTGSGKTYTMGGIIEGRRQDCSNGIYAMTAHDVFAMLHSPEYANQKLTLSCSFFEIYGSKVFDLLNKKSVLRILEDGKHLVQVVGLRETKVHSVDEVLKLIKLGSDQRTAGQTSANSNSSRSHAVFQIILRKWEKERDNLYGKISLIDLAGNERGADTISSDRQTRLEGAEINKSLLALKECIRAMGQDEGQHIPFRGSKLTLILRDSFIGQNAKTCMIAMVSPGINSVENSMNTLRYADRVKELDGRDDQQPMENDDQRQ</sequence>